<dbReference type="PANTHER" id="PTHR40697:SF2">
    <property type="entry name" value="ATP-NAD KINASE-RELATED"/>
    <property type="match status" value="1"/>
</dbReference>
<dbReference type="PANTHER" id="PTHR40697">
    <property type="entry name" value="ACETOIN CATABOLISM PROTEIN X"/>
    <property type="match status" value="1"/>
</dbReference>
<dbReference type="Proteomes" id="UP000186165">
    <property type="component" value="Chromosome"/>
</dbReference>
<dbReference type="EMBL" id="CP016804">
    <property type="protein sequence ID" value="APE95610.1"/>
    <property type="molecule type" value="Genomic_DNA"/>
</dbReference>
<evidence type="ECO:0000313" key="2">
    <source>
        <dbReference type="EMBL" id="APE95610.1"/>
    </source>
</evidence>
<dbReference type="KEGG" id="hhsr:HSR6_1162"/>
<feature type="region of interest" description="Disordered" evidence="1">
    <location>
        <begin position="18"/>
        <end position="42"/>
    </location>
</feature>
<dbReference type="AlphaFoldDB" id="A0A1J1ABU3"/>
<organism evidence="2 3">
    <name type="scientific">Halodesulfurarchaeum formicicum</name>
    <dbReference type="NCBI Taxonomy" id="1873524"/>
    <lineage>
        <taxon>Archaea</taxon>
        <taxon>Methanobacteriati</taxon>
        <taxon>Methanobacteriota</taxon>
        <taxon>Stenosarchaea group</taxon>
        <taxon>Halobacteria</taxon>
        <taxon>Halobacteriales</taxon>
        <taxon>Halobacteriaceae</taxon>
        <taxon>Halodesulfurarchaeum</taxon>
    </lineage>
</organism>
<dbReference type="InterPro" id="IPR002504">
    <property type="entry name" value="NADK"/>
</dbReference>
<dbReference type="Pfam" id="PF01513">
    <property type="entry name" value="NAD_kinase"/>
    <property type="match status" value="1"/>
</dbReference>
<dbReference type="InterPro" id="IPR039065">
    <property type="entry name" value="AcoX-like"/>
</dbReference>
<keyword evidence="3" id="KW-1185">Reference proteome</keyword>
<accession>A0A1J1ABU3</accession>
<dbReference type="GeneID" id="30417686"/>
<dbReference type="Gene3D" id="3.40.50.10330">
    <property type="entry name" value="Probable inorganic polyphosphate/atp-NAD kinase, domain 1"/>
    <property type="match status" value="1"/>
</dbReference>
<dbReference type="OrthoDB" id="56451at2157"/>
<gene>
    <name evidence="2" type="ORF">HSR6_1162</name>
</gene>
<dbReference type="InterPro" id="IPR016064">
    <property type="entry name" value="NAD/diacylglycerol_kinase_sf"/>
</dbReference>
<protein>
    <submittedName>
        <fullName evidence="2">N-acetylglucosamine-1-phosphate uridyltransferase</fullName>
    </submittedName>
</protein>
<reference evidence="3" key="1">
    <citation type="submission" date="2016-08" db="EMBL/GenBank/DDBJ databases">
        <title>Discovery of first anaerobic lithoheterotrophic haloarchae widely represented in hypersaline habitats.</title>
        <authorList>
            <person name="Sorokin D.Y."/>
            <person name="Kublanov I.V."/>
            <person name="Roman P."/>
            <person name="Sinninghe Damste J.S."/>
            <person name="Golyshin P.N."/>
            <person name="Rojo D."/>
            <person name="Ciordia S."/>
            <person name="Mena Md.C."/>
            <person name="Ferrer M."/>
            <person name="Smedile F."/>
            <person name="Messina E."/>
            <person name="La Cono V."/>
            <person name="Yakimov M.M."/>
        </authorList>
    </citation>
    <scope>NUCLEOTIDE SEQUENCE [LARGE SCALE GENOMIC DNA]</scope>
    <source>
        <strain evidence="3">HSR6</strain>
    </source>
</reference>
<dbReference type="Pfam" id="PF20143">
    <property type="entry name" value="NAD_kinase_C"/>
    <property type="match status" value="1"/>
</dbReference>
<name>A0A1J1ABU3_9EURY</name>
<dbReference type="GO" id="GO:0003951">
    <property type="term" value="F:NAD+ kinase activity"/>
    <property type="evidence" value="ECO:0007669"/>
    <property type="project" value="InterPro"/>
</dbReference>
<dbReference type="RefSeq" id="WP_071933084.1">
    <property type="nucleotide sequence ID" value="NZ_CP016804.1"/>
</dbReference>
<keyword evidence="2" id="KW-0808">Transferase</keyword>
<dbReference type="GO" id="GO:0006741">
    <property type="term" value="P:NADP+ biosynthetic process"/>
    <property type="evidence" value="ECO:0007669"/>
    <property type="project" value="InterPro"/>
</dbReference>
<dbReference type="InterPro" id="IPR011386">
    <property type="entry name" value="Put_ATP-NAD_kin"/>
</dbReference>
<sequence>MRRIGFVVNPIAGMGGRVGLKGTDGNVEEARERGAEQRAPERGAAALKALAEQDDSVSVVTWGAEMGAEKAAQVGVDVEVLGEPAGEETSRSDTIAAVEAFLDRDVDLVLFVGGDGTAVDVYETIAATDEETPMLGAPAGVKVYSSVFAVSPEAAGKIAASFDRTETREVNDIDEDAYREGEVRAELKGLATVPVAEDLQSSKQILGGDVQGLATGIAEEADPDTTYVLGPGGTLDVVKSAFGIDGTPLGVDVVRDGELLVADASEDEILEVLGEKNEVVVSPIGGQGFIFGRGNDQISPAVIRQSDVTVVASGEKMQSTDVLRVDTGDSELDESLRGWMRVRVGRVEERMVKVV</sequence>
<dbReference type="SUPFAM" id="SSF111331">
    <property type="entry name" value="NAD kinase/diacylglycerol kinase-like"/>
    <property type="match status" value="1"/>
</dbReference>
<evidence type="ECO:0000313" key="3">
    <source>
        <dbReference type="Proteomes" id="UP000186165"/>
    </source>
</evidence>
<feature type="compositionally biased region" description="Basic and acidic residues" evidence="1">
    <location>
        <begin position="28"/>
        <end position="41"/>
    </location>
</feature>
<proteinExistence type="predicted"/>
<dbReference type="InterPro" id="IPR017438">
    <property type="entry name" value="ATP-NAD_kinase_N"/>
</dbReference>
<evidence type="ECO:0000256" key="1">
    <source>
        <dbReference type="SAM" id="MobiDB-lite"/>
    </source>
</evidence>
<dbReference type="PIRSF" id="PIRSF016907">
    <property type="entry name" value="Kin_ATP-NAD"/>
    <property type="match status" value="1"/>
</dbReference>